<dbReference type="InterPro" id="IPR058334">
    <property type="entry name" value="DUF8021"/>
</dbReference>
<dbReference type="STRING" id="177199.A0A420Y0L6"/>
<feature type="domain" description="DUF8021" evidence="2">
    <location>
        <begin position="172"/>
        <end position="280"/>
    </location>
</feature>
<evidence type="ECO:0000313" key="4">
    <source>
        <dbReference type="Proteomes" id="UP000275385"/>
    </source>
</evidence>
<evidence type="ECO:0000256" key="1">
    <source>
        <dbReference type="SAM" id="SignalP"/>
    </source>
</evidence>
<protein>
    <recommendedName>
        <fullName evidence="2">DUF8021 domain-containing protein</fullName>
    </recommendedName>
</protein>
<keyword evidence="1" id="KW-0732">Signal</keyword>
<dbReference type="AlphaFoldDB" id="A0A420Y0L6"/>
<keyword evidence="4" id="KW-1185">Reference proteome</keyword>
<feature type="signal peptide" evidence="1">
    <location>
        <begin position="1"/>
        <end position="32"/>
    </location>
</feature>
<dbReference type="Pfam" id="PF26061">
    <property type="entry name" value="DUF8021"/>
    <property type="match status" value="1"/>
</dbReference>
<dbReference type="Proteomes" id="UP000275385">
    <property type="component" value="Unassembled WGS sequence"/>
</dbReference>
<proteinExistence type="predicted"/>
<sequence>MKQRGLRLAPVLLQLSMMLSLLLLVSLSVATAAPTAPACTRATLQDATTSYLTALAAGKTTFTSLSSTSPVAYQENDVSLDITKGVLSQGGIKIDFNRSIYDTTQCASYTEVVSSTGKHPYVIGTRLLLNTTDLKVIMIESNICDDGDWLFNAKGSLTYNQRENWDPIPEAKRNTREVIKAAGDAYINAWGDSTIKPPFSSQCSRLEGGSYISGGNCNLNFPPPFNVTNRRYTIDEELGAVDIFHNFPFLDKSLPRDPGTQTNNLIRVEDGKIRFIHENTVCAAKNCGR</sequence>
<dbReference type="OrthoDB" id="3515051at2759"/>
<name>A0A420Y0L6_9PEZI</name>
<organism evidence="3 4">
    <name type="scientific">Coniochaeta pulveracea</name>
    <dbReference type="NCBI Taxonomy" id="177199"/>
    <lineage>
        <taxon>Eukaryota</taxon>
        <taxon>Fungi</taxon>
        <taxon>Dikarya</taxon>
        <taxon>Ascomycota</taxon>
        <taxon>Pezizomycotina</taxon>
        <taxon>Sordariomycetes</taxon>
        <taxon>Sordariomycetidae</taxon>
        <taxon>Coniochaetales</taxon>
        <taxon>Coniochaetaceae</taxon>
        <taxon>Coniochaeta</taxon>
    </lineage>
</organism>
<evidence type="ECO:0000259" key="2">
    <source>
        <dbReference type="Pfam" id="PF26061"/>
    </source>
</evidence>
<reference evidence="3 4" key="1">
    <citation type="submission" date="2018-08" db="EMBL/GenBank/DDBJ databases">
        <title>Draft genome of the lignicolous fungus Coniochaeta pulveracea.</title>
        <authorList>
            <person name="Borstlap C.J."/>
            <person name="De Witt R.N."/>
            <person name="Botha A."/>
            <person name="Volschenk H."/>
        </authorList>
    </citation>
    <scope>NUCLEOTIDE SEQUENCE [LARGE SCALE GENOMIC DNA]</scope>
    <source>
        <strain evidence="3 4">CAB683</strain>
    </source>
</reference>
<dbReference type="EMBL" id="QVQW01000074">
    <property type="protein sequence ID" value="RKU41461.1"/>
    <property type="molecule type" value="Genomic_DNA"/>
</dbReference>
<accession>A0A420Y0L6</accession>
<comment type="caution">
    <text evidence="3">The sequence shown here is derived from an EMBL/GenBank/DDBJ whole genome shotgun (WGS) entry which is preliminary data.</text>
</comment>
<evidence type="ECO:0000313" key="3">
    <source>
        <dbReference type="EMBL" id="RKU41461.1"/>
    </source>
</evidence>
<feature type="chain" id="PRO_5019161065" description="DUF8021 domain-containing protein" evidence="1">
    <location>
        <begin position="33"/>
        <end position="289"/>
    </location>
</feature>
<gene>
    <name evidence="3" type="ORF">DL546_002888</name>
</gene>